<comment type="caution">
    <text evidence="8">The sequence shown here is derived from an EMBL/GenBank/DDBJ whole genome shotgun (WGS) entry which is preliminary data.</text>
</comment>
<dbReference type="GO" id="GO:0016020">
    <property type="term" value="C:membrane"/>
    <property type="evidence" value="ECO:0007669"/>
    <property type="project" value="UniProtKB-SubCell"/>
</dbReference>
<keyword evidence="3" id="KW-0732">Signal</keyword>
<name>A0AAD9WQN1_9ROSI</name>
<evidence type="ECO:0000256" key="4">
    <source>
        <dbReference type="ARBA" id="ARBA00022989"/>
    </source>
</evidence>
<evidence type="ECO:0000256" key="6">
    <source>
        <dbReference type="ARBA" id="ARBA00023170"/>
    </source>
</evidence>
<accession>A0AAD9WQN1</accession>
<proteinExistence type="predicted"/>
<evidence type="ECO:0000256" key="7">
    <source>
        <dbReference type="ARBA" id="ARBA00023180"/>
    </source>
</evidence>
<sequence length="216" mass="23827">MRLRKNNLFETIPASLGNSTALATLDVGENELVKTIPIWIRERSSKDALLAIKGKMAEYNTILNLSTQLQSLNVSCFVGNELCGSPLPKNCPETSPIPDHEIGGGKDEEHEVNWFYILQTGLPLGLVTEIVVSGLVSSAMRLRNSFALNYYPSIADFEADQRSYMRSMLGGKINPSLLSLKHLIYSDLSHNDFGGLQIIGLIGSMENLRFLNLSLN</sequence>
<evidence type="ECO:0000313" key="8">
    <source>
        <dbReference type="EMBL" id="KAK2640154.1"/>
    </source>
</evidence>
<dbReference type="SUPFAM" id="SSF52047">
    <property type="entry name" value="RNI-like"/>
    <property type="match status" value="1"/>
</dbReference>
<gene>
    <name evidence="8" type="ORF">Ddye_027949</name>
</gene>
<evidence type="ECO:0000256" key="3">
    <source>
        <dbReference type="ARBA" id="ARBA00022729"/>
    </source>
</evidence>
<dbReference type="PANTHER" id="PTHR48063">
    <property type="entry name" value="LRR RECEPTOR-LIKE KINASE"/>
    <property type="match status" value="1"/>
</dbReference>
<comment type="subcellular location">
    <subcellularLocation>
        <location evidence="1">Membrane</location>
        <topology evidence="1">Single-pass type I membrane protein</topology>
    </subcellularLocation>
</comment>
<dbReference type="Proteomes" id="UP001280121">
    <property type="component" value="Unassembled WGS sequence"/>
</dbReference>
<reference evidence="8" key="1">
    <citation type="journal article" date="2023" name="Plant J.">
        <title>Genome sequences and population genomics provide insights into the demographic history, inbreeding, and mutation load of two 'living fossil' tree species of Dipteronia.</title>
        <authorList>
            <person name="Feng Y."/>
            <person name="Comes H.P."/>
            <person name="Chen J."/>
            <person name="Zhu S."/>
            <person name="Lu R."/>
            <person name="Zhang X."/>
            <person name="Li P."/>
            <person name="Qiu J."/>
            <person name="Olsen K.M."/>
            <person name="Qiu Y."/>
        </authorList>
    </citation>
    <scope>NUCLEOTIDE SEQUENCE</scope>
    <source>
        <strain evidence="8">KIB01</strain>
    </source>
</reference>
<evidence type="ECO:0000256" key="1">
    <source>
        <dbReference type="ARBA" id="ARBA00004479"/>
    </source>
</evidence>
<dbReference type="AlphaFoldDB" id="A0AAD9WQN1"/>
<keyword evidence="7" id="KW-0325">Glycoprotein</keyword>
<protein>
    <submittedName>
        <fullName evidence="8">Uncharacterized protein</fullName>
    </submittedName>
</protein>
<keyword evidence="2" id="KW-0812">Transmembrane</keyword>
<keyword evidence="5" id="KW-0472">Membrane</keyword>
<keyword evidence="4" id="KW-1133">Transmembrane helix</keyword>
<dbReference type="Gene3D" id="3.80.10.10">
    <property type="entry name" value="Ribonuclease Inhibitor"/>
    <property type="match status" value="2"/>
</dbReference>
<evidence type="ECO:0000313" key="9">
    <source>
        <dbReference type="Proteomes" id="UP001280121"/>
    </source>
</evidence>
<dbReference type="InterPro" id="IPR046956">
    <property type="entry name" value="RLP23-like"/>
</dbReference>
<keyword evidence="9" id="KW-1185">Reference proteome</keyword>
<keyword evidence="6" id="KW-0675">Receptor</keyword>
<dbReference type="PANTHER" id="PTHR48063:SF98">
    <property type="entry name" value="LRR RECEPTOR-LIKE SERINE_THREONINE-PROTEIN KINASE FLS2"/>
    <property type="match status" value="1"/>
</dbReference>
<evidence type="ECO:0000256" key="5">
    <source>
        <dbReference type="ARBA" id="ARBA00023136"/>
    </source>
</evidence>
<evidence type="ECO:0000256" key="2">
    <source>
        <dbReference type="ARBA" id="ARBA00022692"/>
    </source>
</evidence>
<organism evidence="8 9">
    <name type="scientific">Dipteronia dyeriana</name>
    <dbReference type="NCBI Taxonomy" id="168575"/>
    <lineage>
        <taxon>Eukaryota</taxon>
        <taxon>Viridiplantae</taxon>
        <taxon>Streptophyta</taxon>
        <taxon>Embryophyta</taxon>
        <taxon>Tracheophyta</taxon>
        <taxon>Spermatophyta</taxon>
        <taxon>Magnoliopsida</taxon>
        <taxon>eudicotyledons</taxon>
        <taxon>Gunneridae</taxon>
        <taxon>Pentapetalae</taxon>
        <taxon>rosids</taxon>
        <taxon>malvids</taxon>
        <taxon>Sapindales</taxon>
        <taxon>Sapindaceae</taxon>
        <taxon>Hippocastanoideae</taxon>
        <taxon>Acereae</taxon>
        <taxon>Dipteronia</taxon>
    </lineage>
</organism>
<dbReference type="EMBL" id="JANJYI010000008">
    <property type="protein sequence ID" value="KAK2640154.1"/>
    <property type="molecule type" value="Genomic_DNA"/>
</dbReference>
<dbReference type="InterPro" id="IPR032675">
    <property type="entry name" value="LRR_dom_sf"/>
</dbReference>